<keyword evidence="2" id="KW-1185">Reference proteome</keyword>
<comment type="caution">
    <text evidence="1">The sequence shown here is derived from an EMBL/GenBank/DDBJ whole genome shotgun (WGS) entry which is preliminary data.</text>
</comment>
<evidence type="ECO:0000313" key="2">
    <source>
        <dbReference type="Proteomes" id="UP000308092"/>
    </source>
</evidence>
<gene>
    <name evidence="1" type="ORF">EYZ11_005899</name>
</gene>
<sequence length="88" mass="10528">MYCPDWTEKYATSRMTLSAKKGLHMHSVAFYIRFFTEIRELITDLVLEKFQAQRYELKASFYELWDILVTITANTDTREIIYGLYTLN</sequence>
<dbReference type="Proteomes" id="UP000308092">
    <property type="component" value="Unassembled WGS sequence"/>
</dbReference>
<proteinExistence type="predicted"/>
<organism evidence="1 2">
    <name type="scientific">Aspergillus tanneri</name>
    <dbReference type="NCBI Taxonomy" id="1220188"/>
    <lineage>
        <taxon>Eukaryota</taxon>
        <taxon>Fungi</taxon>
        <taxon>Dikarya</taxon>
        <taxon>Ascomycota</taxon>
        <taxon>Pezizomycotina</taxon>
        <taxon>Eurotiomycetes</taxon>
        <taxon>Eurotiomycetidae</taxon>
        <taxon>Eurotiales</taxon>
        <taxon>Aspergillaceae</taxon>
        <taxon>Aspergillus</taxon>
        <taxon>Aspergillus subgen. Circumdati</taxon>
    </lineage>
</organism>
<name>A0A4S3JMQ1_9EURO</name>
<reference evidence="1 2" key="1">
    <citation type="submission" date="2019-03" db="EMBL/GenBank/DDBJ databases">
        <title>The genome sequence of a newly discovered highly antifungal drug resistant Aspergillus species, Aspergillus tanneri NIH 1004.</title>
        <authorList>
            <person name="Mounaud S."/>
            <person name="Singh I."/>
            <person name="Joardar V."/>
            <person name="Pakala S."/>
            <person name="Pakala S."/>
            <person name="Venepally P."/>
            <person name="Hoover J."/>
            <person name="Nierman W."/>
            <person name="Chung J."/>
            <person name="Losada L."/>
        </authorList>
    </citation>
    <scope>NUCLEOTIDE SEQUENCE [LARGE SCALE GENOMIC DNA]</scope>
    <source>
        <strain evidence="1 2">NIH1004</strain>
    </source>
</reference>
<evidence type="ECO:0000313" key="1">
    <source>
        <dbReference type="EMBL" id="THC94611.1"/>
    </source>
</evidence>
<accession>A0A4S3JMQ1</accession>
<dbReference type="VEuPathDB" id="FungiDB:EYZ11_005899"/>
<dbReference type="EMBL" id="SOSA01000198">
    <property type="protein sequence ID" value="THC94611.1"/>
    <property type="molecule type" value="Genomic_DNA"/>
</dbReference>
<protein>
    <submittedName>
        <fullName evidence="1">Uncharacterized protein</fullName>
    </submittedName>
</protein>
<dbReference type="AlphaFoldDB" id="A0A4S3JMQ1"/>